<dbReference type="PANTHER" id="PTHR47685">
    <property type="entry name" value="MAGNESIUM TRANSPORT PROTEIN CORA"/>
    <property type="match status" value="1"/>
</dbReference>
<name>A0AAV9H8Y5_9PEZI</name>
<comment type="caution">
    <text evidence="3">The sequence shown here is derived from an EMBL/GenBank/DDBJ whole genome shotgun (WGS) entry which is preliminary data.</text>
</comment>
<feature type="region of interest" description="Disordered" evidence="1">
    <location>
        <begin position="285"/>
        <end position="320"/>
    </location>
</feature>
<reference evidence="3" key="2">
    <citation type="submission" date="2023-06" db="EMBL/GenBank/DDBJ databases">
        <authorList>
            <consortium name="Lawrence Berkeley National Laboratory"/>
            <person name="Mondo S.J."/>
            <person name="Hensen N."/>
            <person name="Bonometti L."/>
            <person name="Westerberg I."/>
            <person name="Brannstrom I.O."/>
            <person name="Guillou S."/>
            <person name="Cros-Aarteil S."/>
            <person name="Calhoun S."/>
            <person name="Haridas S."/>
            <person name="Kuo A."/>
            <person name="Pangilinan J."/>
            <person name="Riley R."/>
            <person name="Labutti K."/>
            <person name="Andreopoulos B."/>
            <person name="Lipzen A."/>
            <person name="Chen C."/>
            <person name="Yanf M."/>
            <person name="Daum C."/>
            <person name="Ng V."/>
            <person name="Clum A."/>
            <person name="Steindorff A."/>
            <person name="Ohm R."/>
            <person name="Martin F."/>
            <person name="Silar P."/>
            <person name="Natvig D."/>
            <person name="Lalanne C."/>
            <person name="Gautier V."/>
            <person name="Ament-Velasquez S.L."/>
            <person name="Kruys A."/>
            <person name="Hutchinson M.I."/>
            <person name="Powell A.J."/>
            <person name="Barry K."/>
            <person name="Miller A.N."/>
            <person name="Grigoriev I.V."/>
            <person name="Debuchy R."/>
            <person name="Gladieux P."/>
            <person name="Thoren M.H."/>
            <person name="Johannesson H."/>
        </authorList>
    </citation>
    <scope>NUCLEOTIDE SEQUENCE</scope>
    <source>
        <strain evidence="3">PSN324</strain>
    </source>
</reference>
<feature type="region of interest" description="Disordered" evidence="1">
    <location>
        <begin position="472"/>
        <end position="525"/>
    </location>
</feature>
<dbReference type="PANTHER" id="PTHR47685:SF1">
    <property type="entry name" value="MAGNESIUM TRANSPORT PROTEIN CORA"/>
    <property type="match status" value="1"/>
</dbReference>
<dbReference type="InterPro" id="IPR050829">
    <property type="entry name" value="CorA_MIT"/>
</dbReference>
<keyword evidence="2" id="KW-0812">Transmembrane</keyword>
<evidence type="ECO:0000313" key="4">
    <source>
        <dbReference type="Proteomes" id="UP001321749"/>
    </source>
</evidence>
<sequence length="764" mass="86476">MPILGFEEHQYRKKLRFVMRKPADAEGKDETTLLVQSYDSHENSPLHCRRTLDQFTYYMLEDTNKRDNTQVIFKWAAKVEEKRAKKSTKSLRLDSHPSPQQQQPPRHHEYPVLMIDQLWLWVLEDEETVITSFPNTWQSSSHYSLLGHIRQNLQKDGSRPLIESGLDLANLIIKISVDFLRRSGPMGISLQEGFQASINDIAEHQARLFDDFKKVVNTLSNNETLSQRKRAKYTNRLFQLTEETDLLSEIMDIQDELKTIKDVFQKQKECLAQFAHLFSKGNQKKLRAEKKKSKEEKKNSGTDFDVAGGSKQQSPKASKIRDAAENNLNQVNANITAVEEMAKYAEKIRTELNMLLSLKQKQANVWEARFSREGSEQSHRQGNITLVFTMVTIFFLPLSFISSLLAIEIDAFPKDAKTGEVSWPVRQAMLLLFGLSFLAIVPLALIAFRVNQISAFFRKYLKRLWLATTPRRPPHDLARRTSNREHENKLLDDSDSDTDTDTTFSGDNTTEPDNPVPASMSPGGHRARQFRYTLPAWRRMLPLAWLARGQAGEGSQQEEPSSLNPSSSNSTMPRSHLYAPIFGLKGWYFHTRIPWVRRWWKYKYYPGSIFTSSASSSRSSGGSSSSKNHLASKAGALQVLPVVSITSSGSSADAGWGDKVVMDYPLHRVMSLAWRAMGRLAGGGKRDKKKKEKSDDDDDGGGKNGDIDLARLLAGGSGGGGLNTQDHRDDSHGIAVLRTAGRAFTFRKPVPVQRWDLETGKPWM</sequence>
<keyword evidence="4" id="KW-1185">Reference proteome</keyword>
<feature type="compositionally biased region" description="Basic and acidic residues" evidence="1">
    <location>
        <begin position="473"/>
        <end position="492"/>
    </location>
</feature>
<proteinExistence type="predicted"/>
<keyword evidence="2" id="KW-0472">Membrane</keyword>
<dbReference type="Gene3D" id="1.20.58.340">
    <property type="entry name" value="Magnesium transport protein CorA, transmembrane region"/>
    <property type="match status" value="1"/>
</dbReference>
<organism evidence="3 4">
    <name type="scientific">Cladorrhinum samala</name>
    <dbReference type="NCBI Taxonomy" id="585594"/>
    <lineage>
        <taxon>Eukaryota</taxon>
        <taxon>Fungi</taxon>
        <taxon>Dikarya</taxon>
        <taxon>Ascomycota</taxon>
        <taxon>Pezizomycotina</taxon>
        <taxon>Sordariomycetes</taxon>
        <taxon>Sordariomycetidae</taxon>
        <taxon>Sordariales</taxon>
        <taxon>Podosporaceae</taxon>
        <taxon>Cladorrhinum</taxon>
    </lineage>
</organism>
<feature type="region of interest" description="Disordered" evidence="1">
    <location>
        <begin position="549"/>
        <end position="572"/>
    </location>
</feature>
<keyword evidence="2" id="KW-1133">Transmembrane helix</keyword>
<dbReference type="AlphaFoldDB" id="A0AAV9H8Y5"/>
<accession>A0AAV9H8Y5</accession>
<feature type="compositionally biased region" description="Low complexity" evidence="1">
    <location>
        <begin position="555"/>
        <end position="570"/>
    </location>
</feature>
<reference evidence="3" key="1">
    <citation type="journal article" date="2023" name="Mol. Phylogenet. Evol.">
        <title>Genome-scale phylogeny and comparative genomics of the fungal order Sordariales.</title>
        <authorList>
            <person name="Hensen N."/>
            <person name="Bonometti L."/>
            <person name="Westerberg I."/>
            <person name="Brannstrom I.O."/>
            <person name="Guillou S."/>
            <person name="Cros-Aarteil S."/>
            <person name="Calhoun S."/>
            <person name="Haridas S."/>
            <person name="Kuo A."/>
            <person name="Mondo S."/>
            <person name="Pangilinan J."/>
            <person name="Riley R."/>
            <person name="LaButti K."/>
            <person name="Andreopoulos B."/>
            <person name="Lipzen A."/>
            <person name="Chen C."/>
            <person name="Yan M."/>
            <person name="Daum C."/>
            <person name="Ng V."/>
            <person name="Clum A."/>
            <person name="Steindorff A."/>
            <person name="Ohm R.A."/>
            <person name="Martin F."/>
            <person name="Silar P."/>
            <person name="Natvig D.O."/>
            <person name="Lalanne C."/>
            <person name="Gautier V."/>
            <person name="Ament-Velasquez S.L."/>
            <person name="Kruys A."/>
            <person name="Hutchinson M.I."/>
            <person name="Powell A.J."/>
            <person name="Barry K."/>
            <person name="Miller A.N."/>
            <person name="Grigoriev I.V."/>
            <person name="Debuchy R."/>
            <person name="Gladieux P."/>
            <person name="Hiltunen Thoren M."/>
            <person name="Johannesson H."/>
        </authorList>
    </citation>
    <scope>NUCLEOTIDE SEQUENCE</scope>
    <source>
        <strain evidence="3">PSN324</strain>
    </source>
</reference>
<dbReference type="Proteomes" id="UP001321749">
    <property type="component" value="Unassembled WGS sequence"/>
</dbReference>
<evidence type="ECO:0008006" key="5">
    <source>
        <dbReference type="Google" id="ProtNLM"/>
    </source>
</evidence>
<protein>
    <recommendedName>
        <fullName evidence="5">Ankyrin repeat protein</fullName>
    </recommendedName>
</protein>
<evidence type="ECO:0000256" key="1">
    <source>
        <dbReference type="SAM" id="MobiDB-lite"/>
    </source>
</evidence>
<evidence type="ECO:0000313" key="3">
    <source>
        <dbReference type="EMBL" id="KAK4457241.1"/>
    </source>
</evidence>
<feature type="region of interest" description="Disordered" evidence="1">
    <location>
        <begin position="682"/>
        <end position="710"/>
    </location>
</feature>
<feature type="transmembrane region" description="Helical" evidence="2">
    <location>
        <begin position="386"/>
        <end position="407"/>
    </location>
</feature>
<gene>
    <name evidence="3" type="ORF">QBC42DRAFT_213182</name>
</gene>
<evidence type="ECO:0000256" key="2">
    <source>
        <dbReference type="SAM" id="Phobius"/>
    </source>
</evidence>
<feature type="transmembrane region" description="Helical" evidence="2">
    <location>
        <begin position="428"/>
        <end position="448"/>
    </location>
</feature>
<feature type="region of interest" description="Disordered" evidence="1">
    <location>
        <begin position="86"/>
        <end position="107"/>
    </location>
</feature>
<dbReference type="EMBL" id="MU865127">
    <property type="protein sequence ID" value="KAK4457241.1"/>
    <property type="molecule type" value="Genomic_DNA"/>
</dbReference>